<reference evidence="4 5" key="1">
    <citation type="submission" date="2015-04" db="EMBL/GenBank/DDBJ databases">
        <title>Complete genome sequence of Schizopora paradoxa KUC8140, a cosmopolitan wood degrader in East Asia.</title>
        <authorList>
            <consortium name="DOE Joint Genome Institute"/>
            <person name="Min B."/>
            <person name="Park H."/>
            <person name="Jang Y."/>
            <person name="Kim J.-J."/>
            <person name="Kim K.H."/>
            <person name="Pangilinan J."/>
            <person name="Lipzen A."/>
            <person name="Riley R."/>
            <person name="Grigoriev I.V."/>
            <person name="Spatafora J.W."/>
            <person name="Choi I.-G."/>
        </authorList>
    </citation>
    <scope>NUCLEOTIDE SEQUENCE [LARGE SCALE GENOMIC DNA]</scope>
    <source>
        <strain evidence="4 5">KUC8140</strain>
    </source>
</reference>
<dbReference type="FunCoup" id="A0A0H2S0H7">
    <property type="interactions" value="187"/>
</dbReference>
<dbReference type="Pfam" id="PF03221">
    <property type="entry name" value="HTH_Tnp_Tc5"/>
    <property type="match status" value="1"/>
</dbReference>
<dbReference type="SMART" id="SM00674">
    <property type="entry name" value="CENPB"/>
    <property type="match status" value="1"/>
</dbReference>
<evidence type="ECO:0000313" key="4">
    <source>
        <dbReference type="EMBL" id="KLO10496.1"/>
    </source>
</evidence>
<evidence type="ECO:0000259" key="3">
    <source>
        <dbReference type="PROSITE" id="PS51253"/>
    </source>
</evidence>
<dbReference type="InterPro" id="IPR004875">
    <property type="entry name" value="DDE_SF_endonuclease_dom"/>
</dbReference>
<dbReference type="PROSITE" id="PS51253">
    <property type="entry name" value="HTH_CENPB"/>
    <property type="match status" value="1"/>
</dbReference>
<gene>
    <name evidence="4" type="ORF">SCHPADRAFT_832442</name>
</gene>
<dbReference type="GO" id="GO:0003677">
    <property type="term" value="F:DNA binding"/>
    <property type="evidence" value="ECO:0007669"/>
    <property type="project" value="UniProtKB-KW"/>
</dbReference>
<dbReference type="InterPro" id="IPR050863">
    <property type="entry name" value="CenT-Element_Derived"/>
</dbReference>
<dbReference type="InterPro" id="IPR006600">
    <property type="entry name" value="HTH_CenpB_DNA-bd_dom"/>
</dbReference>
<dbReference type="Pfam" id="PF03184">
    <property type="entry name" value="DDE_1"/>
    <property type="match status" value="1"/>
</dbReference>
<keyword evidence="1" id="KW-0238">DNA-binding</keyword>
<evidence type="ECO:0000313" key="5">
    <source>
        <dbReference type="Proteomes" id="UP000053477"/>
    </source>
</evidence>
<feature type="compositionally biased region" description="Basic residues" evidence="2">
    <location>
        <begin position="37"/>
        <end position="51"/>
    </location>
</feature>
<dbReference type="OrthoDB" id="162969at2759"/>
<dbReference type="Gene3D" id="1.10.10.60">
    <property type="entry name" value="Homeodomain-like"/>
    <property type="match status" value="1"/>
</dbReference>
<dbReference type="Proteomes" id="UP000053477">
    <property type="component" value="Unassembled WGS sequence"/>
</dbReference>
<dbReference type="EMBL" id="KQ086024">
    <property type="protein sequence ID" value="KLO10496.1"/>
    <property type="molecule type" value="Genomic_DNA"/>
</dbReference>
<name>A0A0H2S0H7_9AGAM</name>
<protein>
    <submittedName>
        <fullName evidence="4">DDE-domain-containing protein</fullName>
    </submittedName>
</protein>
<feature type="region of interest" description="Disordered" evidence="2">
    <location>
        <begin position="1"/>
        <end position="51"/>
    </location>
</feature>
<dbReference type="InParanoid" id="A0A0H2S0H7"/>
<dbReference type="GO" id="GO:0005634">
    <property type="term" value="C:nucleus"/>
    <property type="evidence" value="ECO:0007669"/>
    <property type="project" value="TreeGrafter"/>
</dbReference>
<dbReference type="PANTHER" id="PTHR19303">
    <property type="entry name" value="TRANSPOSON"/>
    <property type="match status" value="1"/>
</dbReference>
<dbReference type="InterPro" id="IPR009057">
    <property type="entry name" value="Homeodomain-like_sf"/>
</dbReference>
<keyword evidence="5" id="KW-1185">Reference proteome</keyword>
<accession>A0A0H2S0H7</accession>
<sequence>MPPTLTQKSRKPRRNDKPYQKKPGPKPKKDALPASQHGHKTSAKPKEKKHRDNLTLADWMMVFAYIDEHPTSSQTDIVNHFHDRHEGALVFTQGTLSRKIKKRAELEERVNSTPTALDSKRPRVVTRPDVEEALVLWVRHMEQKGETVSGKMLVEKRKRFEERMEIPEAQRLQGEGWVQKFCRTYKLRSIKRHGEAGSVDLEAVKRERERVAKILSSFAPRDRWNMDETGLFAFAPPDRGLATEQMKGKKTEKFRITLAFACNADGSEREEPFFIGKSKMPRCFNKQSPESRGFYYRNNKNAWMTAVFFEEWLKKIDLKMQRQNRHVCLLVDNFSGHVVPYTPTNVRLEFFEPNMTSFVQPLDAGIIRCMKAHYRSAFCNRAIDLDEAGEREVYKINLLEAMLMAKAAWYKVKPETIANCWNHAKIQPTPNNEKYEIY</sequence>
<evidence type="ECO:0000256" key="2">
    <source>
        <dbReference type="SAM" id="MobiDB-lite"/>
    </source>
</evidence>
<evidence type="ECO:0000256" key="1">
    <source>
        <dbReference type="ARBA" id="ARBA00023125"/>
    </source>
</evidence>
<dbReference type="STRING" id="27342.A0A0H2S0H7"/>
<dbReference type="AlphaFoldDB" id="A0A0H2S0H7"/>
<dbReference type="PANTHER" id="PTHR19303:SF73">
    <property type="entry name" value="PROTEIN PDC2"/>
    <property type="match status" value="1"/>
</dbReference>
<proteinExistence type="predicted"/>
<dbReference type="SUPFAM" id="SSF46689">
    <property type="entry name" value="Homeodomain-like"/>
    <property type="match status" value="1"/>
</dbReference>
<organism evidence="4 5">
    <name type="scientific">Schizopora paradoxa</name>
    <dbReference type="NCBI Taxonomy" id="27342"/>
    <lineage>
        <taxon>Eukaryota</taxon>
        <taxon>Fungi</taxon>
        <taxon>Dikarya</taxon>
        <taxon>Basidiomycota</taxon>
        <taxon>Agaricomycotina</taxon>
        <taxon>Agaricomycetes</taxon>
        <taxon>Hymenochaetales</taxon>
        <taxon>Schizoporaceae</taxon>
        <taxon>Schizopora</taxon>
    </lineage>
</organism>
<feature type="domain" description="HTH CENPB-type" evidence="3">
    <location>
        <begin position="118"/>
        <end position="191"/>
    </location>
</feature>